<dbReference type="eggNOG" id="ENOG502RF04">
    <property type="taxonomic scope" value="Eukaryota"/>
</dbReference>
<keyword evidence="2 5" id="KW-0812">Transmembrane</keyword>
<sequence>MAGEIAGGQLTHNLTDGVFDNYAEWTAKPEFKLPNWGEAVIFVTILFGGMILTRRRDYSIFGPRRGFSYKSILDQSPRDSEDTELFDFHSDNDDDRHSTFAQEKQLPKSRTCCGLCTVSTPNTSRFKNHIHSRLFQKFPFLVEMLYWVLNYLFYRMTTVLSNKIFAGKGIWEAAQDHALTILEIEQFSWISFVFPFRELDIQQWFMHGHQDLLTFLDRFYSLIHIPGSMAFIVWYYYVAPSHSTFATIRRTMTLTNFMAFMTFIFLPVMPPRLLPKEYGFLDTVHMEDAASLWQTGKHVNSLAAMPSMHFGYSFVIGCTFIYHSGIFRRRFEKFESNKNIFWKTFYCALGVLYPTMILITILATANHYILDAMVAFVYCCIAFLANKVFFVLLPIEDLFLWCIRAEKPIPSTGERFHARGGRI</sequence>
<gene>
    <name evidence="7" type="ORF">MYCFIDRAFT_190498</name>
</gene>
<evidence type="ECO:0000256" key="4">
    <source>
        <dbReference type="ARBA" id="ARBA00023136"/>
    </source>
</evidence>
<evidence type="ECO:0000256" key="1">
    <source>
        <dbReference type="ARBA" id="ARBA00004141"/>
    </source>
</evidence>
<dbReference type="InterPro" id="IPR052185">
    <property type="entry name" value="IPC_Synthase-Related"/>
</dbReference>
<feature type="transmembrane region" description="Helical" evidence="5">
    <location>
        <begin position="310"/>
        <end position="328"/>
    </location>
</feature>
<feature type="transmembrane region" description="Helical" evidence="5">
    <location>
        <begin position="340"/>
        <end position="363"/>
    </location>
</feature>
<dbReference type="EMBL" id="KB446562">
    <property type="protein sequence ID" value="EME79693.1"/>
    <property type="molecule type" value="Genomic_DNA"/>
</dbReference>
<proteinExistence type="predicted"/>
<dbReference type="AlphaFoldDB" id="M3ARK3"/>
<dbReference type="InterPro" id="IPR026841">
    <property type="entry name" value="Aur1/Ipt1"/>
</dbReference>
<dbReference type="OrthoDB" id="2566866at2759"/>
<dbReference type="Pfam" id="PF14378">
    <property type="entry name" value="PAP2_3"/>
    <property type="match status" value="1"/>
</dbReference>
<dbReference type="VEuPathDB" id="FungiDB:MYCFIDRAFT_190498"/>
<dbReference type="RefSeq" id="XP_007930344.1">
    <property type="nucleotide sequence ID" value="XM_007932153.1"/>
</dbReference>
<dbReference type="PANTHER" id="PTHR31310">
    <property type="match status" value="1"/>
</dbReference>
<evidence type="ECO:0000259" key="6">
    <source>
        <dbReference type="Pfam" id="PF14378"/>
    </source>
</evidence>
<feature type="transmembrane region" description="Helical" evidence="5">
    <location>
        <begin position="251"/>
        <end position="269"/>
    </location>
</feature>
<evidence type="ECO:0000256" key="3">
    <source>
        <dbReference type="ARBA" id="ARBA00022989"/>
    </source>
</evidence>
<evidence type="ECO:0000313" key="8">
    <source>
        <dbReference type="Proteomes" id="UP000016932"/>
    </source>
</evidence>
<dbReference type="GO" id="GO:0016020">
    <property type="term" value="C:membrane"/>
    <property type="evidence" value="ECO:0007669"/>
    <property type="project" value="UniProtKB-SubCell"/>
</dbReference>
<dbReference type="GeneID" id="19335153"/>
<feature type="transmembrane region" description="Helical" evidence="5">
    <location>
        <begin position="219"/>
        <end position="239"/>
    </location>
</feature>
<feature type="transmembrane region" description="Helical" evidence="5">
    <location>
        <begin position="375"/>
        <end position="395"/>
    </location>
</feature>
<keyword evidence="4 5" id="KW-0472">Membrane</keyword>
<protein>
    <recommendedName>
        <fullName evidence="6">Inositolphosphotransferase Aur1/Ipt1 domain-containing protein</fullName>
    </recommendedName>
</protein>
<organism evidence="7 8">
    <name type="scientific">Pseudocercospora fijiensis (strain CIRAD86)</name>
    <name type="common">Black leaf streak disease fungus</name>
    <name type="synonym">Mycosphaerella fijiensis</name>
    <dbReference type="NCBI Taxonomy" id="383855"/>
    <lineage>
        <taxon>Eukaryota</taxon>
        <taxon>Fungi</taxon>
        <taxon>Dikarya</taxon>
        <taxon>Ascomycota</taxon>
        <taxon>Pezizomycotina</taxon>
        <taxon>Dothideomycetes</taxon>
        <taxon>Dothideomycetidae</taxon>
        <taxon>Mycosphaerellales</taxon>
        <taxon>Mycosphaerellaceae</taxon>
        <taxon>Pseudocercospora</taxon>
    </lineage>
</organism>
<keyword evidence="3 5" id="KW-1133">Transmembrane helix</keyword>
<evidence type="ECO:0000313" key="7">
    <source>
        <dbReference type="EMBL" id="EME79693.1"/>
    </source>
</evidence>
<keyword evidence="8" id="KW-1185">Reference proteome</keyword>
<dbReference type="CDD" id="cd03386">
    <property type="entry name" value="PAP2_Aur1_like"/>
    <property type="match status" value="1"/>
</dbReference>
<accession>M3ARK3</accession>
<name>M3ARK3_PSEFD</name>
<dbReference type="KEGG" id="pfj:MYCFIDRAFT_190498"/>
<reference evidence="7 8" key="1">
    <citation type="journal article" date="2012" name="PLoS Pathog.">
        <title>Diverse lifestyles and strategies of plant pathogenesis encoded in the genomes of eighteen Dothideomycetes fungi.</title>
        <authorList>
            <person name="Ohm R.A."/>
            <person name="Feau N."/>
            <person name="Henrissat B."/>
            <person name="Schoch C.L."/>
            <person name="Horwitz B.A."/>
            <person name="Barry K.W."/>
            <person name="Condon B.J."/>
            <person name="Copeland A.C."/>
            <person name="Dhillon B."/>
            <person name="Glaser F."/>
            <person name="Hesse C.N."/>
            <person name="Kosti I."/>
            <person name="LaButti K."/>
            <person name="Lindquist E.A."/>
            <person name="Lucas S."/>
            <person name="Salamov A.A."/>
            <person name="Bradshaw R.E."/>
            <person name="Ciuffetti L."/>
            <person name="Hamelin R.C."/>
            <person name="Kema G.H.J."/>
            <person name="Lawrence C."/>
            <person name="Scott J.A."/>
            <person name="Spatafora J.W."/>
            <person name="Turgeon B.G."/>
            <person name="de Wit P.J.G.M."/>
            <person name="Zhong S."/>
            <person name="Goodwin S.B."/>
            <person name="Grigoriev I.V."/>
        </authorList>
    </citation>
    <scope>NUCLEOTIDE SEQUENCE [LARGE SCALE GENOMIC DNA]</scope>
    <source>
        <strain evidence="7 8">CIRAD86</strain>
    </source>
</reference>
<evidence type="ECO:0000256" key="5">
    <source>
        <dbReference type="SAM" id="Phobius"/>
    </source>
</evidence>
<dbReference type="Proteomes" id="UP000016932">
    <property type="component" value="Unassembled WGS sequence"/>
</dbReference>
<comment type="subcellular location">
    <subcellularLocation>
        <location evidence="1">Membrane</location>
        <topology evidence="1">Multi-pass membrane protein</topology>
    </subcellularLocation>
</comment>
<dbReference type="HOGENOM" id="CLU_035756_2_0_1"/>
<evidence type="ECO:0000256" key="2">
    <source>
        <dbReference type="ARBA" id="ARBA00022692"/>
    </source>
</evidence>
<dbReference type="PANTHER" id="PTHR31310:SF10">
    <property type="entry name" value="INOSITOLPHOSPHOTRANSFERASE AUR1_IPT1 DOMAIN-CONTAINING PROTEIN"/>
    <property type="match status" value="1"/>
</dbReference>
<feature type="domain" description="Inositolphosphotransferase Aur1/Ipt1" evidence="6">
    <location>
        <begin position="200"/>
        <end position="324"/>
    </location>
</feature>